<dbReference type="Gene3D" id="3.60.40.10">
    <property type="entry name" value="PPM-type phosphatase domain"/>
    <property type="match status" value="1"/>
</dbReference>
<dbReference type="SUPFAM" id="SSF81606">
    <property type="entry name" value="PP2C-like"/>
    <property type="match status" value="1"/>
</dbReference>
<dbReference type="GO" id="GO:0005737">
    <property type="term" value="C:cytoplasm"/>
    <property type="evidence" value="ECO:0007669"/>
    <property type="project" value="TreeGrafter"/>
</dbReference>
<dbReference type="InterPro" id="IPR001932">
    <property type="entry name" value="PPM-type_phosphatase-like_dom"/>
</dbReference>
<feature type="compositionally biased region" description="Low complexity" evidence="4">
    <location>
        <begin position="16"/>
        <end position="28"/>
    </location>
</feature>
<dbReference type="Gene3D" id="3.80.10.10">
    <property type="entry name" value="Ribonuclease Inhibitor"/>
    <property type="match status" value="3"/>
</dbReference>
<proteinExistence type="predicted"/>
<feature type="region of interest" description="Disordered" evidence="4">
    <location>
        <begin position="1329"/>
        <end position="1352"/>
    </location>
</feature>
<dbReference type="RefSeq" id="XP_032813375.1">
    <property type="nucleotide sequence ID" value="XM_032957484.1"/>
</dbReference>
<evidence type="ECO:0000256" key="3">
    <source>
        <dbReference type="ARBA" id="ARBA00022737"/>
    </source>
</evidence>
<organism evidence="7 8">
    <name type="scientific">Petromyzon marinus</name>
    <name type="common">Sea lamprey</name>
    <dbReference type="NCBI Taxonomy" id="7757"/>
    <lineage>
        <taxon>Eukaryota</taxon>
        <taxon>Metazoa</taxon>
        <taxon>Chordata</taxon>
        <taxon>Craniata</taxon>
        <taxon>Vertebrata</taxon>
        <taxon>Cyclostomata</taxon>
        <taxon>Hyperoartia</taxon>
        <taxon>Petromyzontiformes</taxon>
        <taxon>Petromyzontidae</taxon>
        <taxon>Petromyzon</taxon>
    </lineage>
</organism>
<dbReference type="InterPro" id="IPR050216">
    <property type="entry name" value="LRR_domain-containing"/>
</dbReference>
<dbReference type="CDD" id="cd00143">
    <property type="entry name" value="PP2Cc"/>
    <property type="match status" value="1"/>
</dbReference>
<keyword evidence="2" id="KW-0479">Metal-binding</keyword>
<dbReference type="PROSITE" id="PS50003">
    <property type="entry name" value="PH_DOMAIN"/>
    <property type="match status" value="1"/>
</dbReference>
<dbReference type="SMART" id="SM00369">
    <property type="entry name" value="LRR_TYP"/>
    <property type="match status" value="11"/>
</dbReference>
<gene>
    <name evidence="8" type="primary">LOC116944074</name>
</gene>
<protein>
    <submittedName>
        <fullName evidence="8">PH domain leucine-rich repeat protein phosphatase 1-like isoform X1</fullName>
    </submittedName>
</protein>
<dbReference type="Gene3D" id="2.30.29.30">
    <property type="entry name" value="Pleckstrin-homology domain (PH domain)/Phosphotyrosine-binding domain (PTB)"/>
    <property type="match status" value="1"/>
</dbReference>
<dbReference type="InterPro" id="IPR055071">
    <property type="entry name" value="RA_PHLPP-like"/>
</dbReference>
<feature type="compositionally biased region" description="Low complexity" evidence="4">
    <location>
        <begin position="1647"/>
        <end position="1679"/>
    </location>
</feature>
<feature type="compositionally biased region" description="Acidic residues" evidence="4">
    <location>
        <begin position="230"/>
        <end position="257"/>
    </location>
</feature>
<dbReference type="PANTHER" id="PTHR48051:SF43">
    <property type="entry name" value="PH DOMAIN AND LEUCINE RICH REPEAT PROTEIN PHOSPHATASE 1"/>
    <property type="match status" value="1"/>
</dbReference>
<feature type="region of interest" description="Disordered" evidence="4">
    <location>
        <begin position="1432"/>
        <end position="1489"/>
    </location>
</feature>
<dbReference type="PROSITE" id="PS51746">
    <property type="entry name" value="PPM_2"/>
    <property type="match status" value="1"/>
</dbReference>
<feature type="region of interest" description="Disordered" evidence="4">
    <location>
        <begin position="71"/>
        <end position="101"/>
    </location>
</feature>
<dbReference type="SUPFAM" id="SSF52058">
    <property type="entry name" value="L domain-like"/>
    <property type="match status" value="2"/>
</dbReference>
<sequence length="1697" mass="183868">MEEESGGGERGPQGHSAAITTTVTTTVTSTSTATTIIAAASRGRACSPREPSAAAVASSGWNRVRRRFPRSATASGAALQQQQSHHHQQQQPQHAAPHCRPRAARLEAREREWLRGDRARGCVRLHGPDGASCGRALLCTEATEARELLRMHEQQQMQAKHKLNQRPQVKPPQQQQQQHVQQHMKQQQLKQQQNQVQQMLKRQTQRRQQQQQQHQQHESVSPVHGRRSDEDNDEGEEQEEGEEEEDEEEVEDEEGQEEAAATRRQKPALYMRLVGHEVVRRLGPAERPLRLQRDFLEALGYAEPWRVQEEGAAAELASLFRLHLGKPEVLEHEARVALSGMFSVRKGRTQLHKWSERRVVLCGTCLLVSSLRESLQGKLHVIPLIGGKVEEVRKRQHCLAFSSAGPQTQTYYVSFNSFAEYLRWLRQASKIVSQRIGSVDLSCCNLEELPEPLFHSQDVTHLNLRHNLLGPGIGDTLRFSQLRSLNLSHNSLGVFPEMLCHIPTLTELNLSCNGLPNLPAAIGNMNSLQSLVLDCNALSTLPEELRNLQSLVYLGLSFNFFERMPPICQGLLALERVCLAGNRMDIFEMGSLSDLRHVKLVDLRLNTLRRLVAGDPAVLGHVTHLDVRDCELRGELDATSLACLETLRCDRNELTALRAAGHALKTLGAAHNLLSTVSIHPAPVQLTYADISRNKLESVPEWIPDATSLEILNISHNEISELPIRLMCAEGLKRLLAGHNQLRRLPERLERVHTETLDVQHNLLTELPTALFLKAPSLRSLNASANRLESLPPSVLGEGESVSTLQELYLANNQLVDKCVPHLTGHQHLRVLHLTYNLLTTFPASKLAKLTELEELNLSGNRLRTVPTTILGCKRLHTLCAHSNAINVFPEVFQLPEIKLVDLSCNELTEVPLPESLPPKLQELDLMGNPRLALDLAALDMLSHITCLKIDPRPTLPPGDAAESPIWSHGCAETLGQRKKLCVSSLASGAFGEDAREALYGVFDGERNVEVPRLLQCTMGDVLSEEMQRAPASSSEDHMLYTFLGTHKKLGTAGQKLGASAVLCHLRRDLPEAGNGGGGRLTLTAGNVGSCRVLLCRAGCTVSLTPDFTLTECREERERLRGINAIITEDNKVGGVTNVTRLLGCSFLYPSVLPRPHTRALRLTPDDELLLLCSRSLAAFLPPTEAVEAIRDVADPLAAAKKLTTLAQGYGCHDNLGVVVVRLSVALEDAGCCTCDAVSAETAVNNGSGGSSSGAFSELSSEVSSEVAGSEVSSEVGSTASDEQPPSLGLVEVGGSVPSLQLSERRCSLHPSASARTFQRQMSAATFSSAYSDPGLDSSDDEDAGCGSGGGSGVGATNGHGANGGGGSDANPLYCLQMGGGGQRLEVEADVHPLCALAGPSSRSLKTLSVTSSETSDEGIVISLRADASVACSEKPPGAHEPRSSSAAATASEKRDGEAGESEGCDRSRESKLAPSWCDRGSGGRKVTNGSNARWLAVAEGHSEANGGSGGSRSGDATLGMGRCSKKILRRIQSHSDLLSGRDVPLVAGLGRGGLAASSSAAARSGCVSAPHCNGGASTLGRGRRNGSVVTPDCGQGLMEVIVASDAAPARPKRSAYFVSEPAPGPDPDDELIVPPELEEEVREQIRQYQQQQKLQDQQKVTEQQKVEQQQQMKQPLKLQQERREALIQQDVYDTAL</sequence>
<keyword evidence="7" id="KW-1185">Reference proteome</keyword>
<dbReference type="GO" id="GO:0046872">
    <property type="term" value="F:metal ion binding"/>
    <property type="evidence" value="ECO:0007669"/>
    <property type="project" value="UniProtKB-KW"/>
</dbReference>
<dbReference type="InterPro" id="IPR011993">
    <property type="entry name" value="PH-like_dom_sf"/>
</dbReference>
<feature type="compositionally biased region" description="Basic and acidic residues" evidence="4">
    <location>
        <begin position="1452"/>
        <end position="1472"/>
    </location>
</feature>
<dbReference type="SMART" id="SM00332">
    <property type="entry name" value="PP2Cc"/>
    <property type="match status" value="1"/>
</dbReference>
<evidence type="ECO:0000256" key="2">
    <source>
        <dbReference type="ARBA" id="ARBA00022723"/>
    </source>
</evidence>
<dbReference type="InterPro" id="IPR001849">
    <property type="entry name" value="PH_domain"/>
</dbReference>
<evidence type="ECO:0000256" key="4">
    <source>
        <dbReference type="SAM" id="MobiDB-lite"/>
    </source>
</evidence>
<dbReference type="InterPro" id="IPR003591">
    <property type="entry name" value="Leu-rich_rpt_typical-subtyp"/>
</dbReference>
<keyword evidence="1" id="KW-0433">Leucine-rich repeat</keyword>
<dbReference type="InterPro" id="IPR001611">
    <property type="entry name" value="Leu-rich_rpt"/>
</dbReference>
<feature type="region of interest" description="Disordered" evidence="4">
    <location>
        <begin position="1"/>
        <end position="28"/>
    </location>
</feature>
<dbReference type="PROSITE" id="PS51450">
    <property type="entry name" value="LRR"/>
    <property type="match status" value="1"/>
</dbReference>
<dbReference type="Pfam" id="PF13855">
    <property type="entry name" value="LRR_8"/>
    <property type="match status" value="2"/>
</dbReference>
<dbReference type="Pfam" id="PF00481">
    <property type="entry name" value="PP2C"/>
    <property type="match status" value="1"/>
</dbReference>
<name>A0AAJ7TAG8_PETMA</name>
<dbReference type="Pfam" id="PF23010">
    <property type="entry name" value="RA_3"/>
    <property type="match status" value="1"/>
</dbReference>
<keyword evidence="3" id="KW-0677">Repeat</keyword>
<evidence type="ECO:0000313" key="7">
    <source>
        <dbReference type="Proteomes" id="UP001318040"/>
    </source>
</evidence>
<dbReference type="SUPFAM" id="SSF50729">
    <property type="entry name" value="PH domain-like"/>
    <property type="match status" value="1"/>
</dbReference>
<dbReference type="Pfam" id="PF00560">
    <property type="entry name" value="LRR_1"/>
    <property type="match status" value="1"/>
</dbReference>
<feature type="domain" description="PH" evidence="5">
    <location>
        <begin position="335"/>
        <end position="433"/>
    </location>
</feature>
<evidence type="ECO:0000313" key="8">
    <source>
        <dbReference type="RefSeq" id="XP_032813375.1"/>
    </source>
</evidence>
<dbReference type="PANTHER" id="PTHR48051">
    <property type="match status" value="1"/>
</dbReference>
<dbReference type="Proteomes" id="UP001318040">
    <property type="component" value="Chromosome 20"/>
</dbReference>
<feature type="domain" description="PPM-type phosphatase" evidence="6">
    <location>
        <begin position="968"/>
        <end position="1223"/>
    </location>
</feature>
<dbReference type="SMART" id="SM00364">
    <property type="entry name" value="LRR_BAC"/>
    <property type="match status" value="13"/>
</dbReference>
<evidence type="ECO:0000256" key="1">
    <source>
        <dbReference type="ARBA" id="ARBA00022614"/>
    </source>
</evidence>
<reference evidence="8" key="1">
    <citation type="submission" date="2025-08" db="UniProtKB">
        <authorList>
            <consortium name="RefSeq"/>
        </authorList>
    </citation>
    <scope>IDENTIFICATION</scope>
    <source>
        <tissue evidence="8">Sperm</tissue>
    </source>
</reference>
<dbReference type="InterPro" id="IPR032675">
    <property type="entry name" value="LRR_dom_sf"/>
</dbReference>
<feature type="compositionally biased region" description="Low complexity" evidence="4">
    <location>
        <begin position="74"/>
        <end position="96"/>
    </location>
</feature>
<feature type="region of interest" description="Disordered" evidence="4">
    <location>
        <begin position="152"/>
        <end position="264"/>
    </location>
</feature>
<evidence type="ECO:0000259" key="5">
    <source>
        <dbReference type="PROSITE" id="PS50003"/>
    </source>
</evidence>
<dbReference type="FunFam" id="3.80.10.10:FF:000027">
    <property type="entry name" value="PH domain and leucine rich repeat protein phosphatase 2"/>
    <property type="match status" value="1"/>
</dbReference>
<feature type="compositionally biased region" description="Low complexity" evidence="4">
    <location>
        <begin position="1267"/>
        <end position="1281"/>
    </location>
</feature>
<feature type="compositionally biased region" description="Low complexity" evidence="4">
    <location>
        <begin position="165"/>
        <end position="214"/>
    </location>
</feature>
<feature type="region of interest" description="Disordered" evidence="4">
    <location>
        <begin position="1267"/>
        <end position="1294"/>
    </location>
</feature>
<dbReference type="InterPro" id="IPR036457">
    <property type="entry name" value="PPM-type-like_dom_sf"/>
</dbReference>
<feature type="region of interest" description="Disordered" evidence="4">
    <location>
        <begin position="1641"/>
        <end position="1679"/>
    </location>
</feature>
<accession>A0AAJ7TAG8</accession>
<evidence type="ECO:0000259" key="6">
    <source>
        <dbReference type="PROSITE" id="PS51746"/>
    </source>
</evidence>
<dbReference type="KEGG" id="pmrn:116944074"/>